<dbReference type="InterPro" id="IPR036860">
    <property type="entry name" value="SH2_dom_sf"/>
</dbReference>
<dbReference type="InterPro" id="IPR000980">
    <property type="entry name" value="SH2"/>
</dbReference>
<feature type="compositionally biased region" description="Low complexity" evidence="2">
    <location>
        <begin position="83"/>
        <end position="98"/>
    </location>
</feature>
<dbReference type="SUPFAM" id="SSF47769">
    <property type="entry name" value="SAM/Pointed domain"/>
    <property type="match status" value="1"/>
</dbReference>
<dbReference type="PROSITE" id="PS50001">
    <property type="entry name" value="SH2"/>
    <property type="match status" value="1"/>
</dbReference>
<dbReference type="Pfam" id="PF00017">
    <property type="entry name" value="SH2"/>
    <property type="match status" value="1"/>
</dbReference>
<dbReference type="Gene3D" id="1.10.840.10">
    <property type="entry name" value="Ras guanine-nucleotide exchange factors catalytic domain"/>
    <property type="match status" value="2"/>
</dbReference>
<feature type="domain" description="SAM" evidence="4">
    <location>
        <begin position="11"/>
        <end position="69"/>
    </location>
</feature>
<dbReference type="PROSITE" id="PS50105">
    <property type="entry name" value="SAM_DOMAIN"/>
    <property type="match status" value="1"/>
</dbReference>
<feature type="region of interest" description="Disordered" evidence="2">
    <location>
        <begin position="913"/>
        <end position="941"/>
    </location>
</feature>
<feature type="region of interest" description="Disordered" evidence="2">
    <location>
        <begin position="425"/>
        <end position="503"/>
    </location>
</feature>
<feature type="region of interest" description="Disordered" evidence="2">
    <location>
        <begin position="664"/>
        <end position="689"/>
    </location>
</feature>
<feature type="region of interest" description="Disordered" evidence="2">
    <location>
        <begin position="955"/>
        <end position="1014"/>
    </location>
</feature>
<feature type="compositionally biased region" description="Low complexity" evidence="2">
    <location>
        <begin position="923"/>
        <end position="932"/>
    </location>
</feature>
<dbReference type="Gene3D" id="1.10.150.50">
    <property type="entry name" value="Transcription Factor, Ets-1"/>
    <property type="match status" value="1"/>
</dbReference>
<dbReference type="Gene3D" id="3.30.505.10">
    <property type="entry name" value="SH2 domain"/>
    <property type="match status" value="1"/>
</dbReference>
<evidence type="ECO:0000259" key="4">
    <source>
        <dbReference type="PROSITE" id="PS50105"/>
    </source>
</evidence>
<sequence length="1280" mass="136601">MATKEAVPHIEIDKWLLSLGMTQYTPMFDRFYGVEALLYLSETDIRGLGVRNGADRARIVSSVVLLRETYLGKGYKTSMPRKNSSSSCSSSSSNSNDSVAEISQQWETSAEDLKAELEAELRLDSNDIRSHAWYHGKITRQRAECLVAHDGDFLIRDCISQPGEYVMTTCVDGKPVHFRVSSAMVGQGHYPRIQYHFEEERFDKLPELVRYYIGNGKPISESCGARISQPVNRTMPLSYYDAKYGVLTKRRASSSYSSFQPKVAAFQNGEASLRAAGGKPLVRRKSLGAIAGLAGSGLSLRREELLPGSSPSPSAGSSPPRPILKVNTRREAMGLQHTASLGRRGKQWKEEEMEEGSGGEEKPGSARRGGSPLLRCYRSLQRSSSLKECGGSLSPAASPSGSPVMGRANLPLSALAAAPHSPLATLNGAPKPGKLTLNGVTPPGLNGATGTVTLTPDSAQQSQAVTPSGSSGQPATPGDGSGQAVTPGDGGGRAATPGGSPFLQHRVIPVRKVALPSFGISRSEKVERVAAGSGGALSTPTTPTSFGGRPMTALSTLVCTQPDLIAAVANVVAPPSCGPLVAPAPNATNSKSLLERLKEKKLAKQQRTETPGGATALSPADLSIETAPRESEGAPPLMRSGSEPLRSPAAATAGVRAFRMPCLGSEPDLYSPPDGAPPKPSLPSPSTVDAALTGARAETTDYADVDYSTAGGGGGGGGGSAKQCEHTCLSLKTAIACRPDPPTRTAAPDPPPREGATVITSQPPPRCRLPYGRARSPERERRQVALPYKRPVVGDKCKEAPPLVGSLLRNKEITNNVNTQKEITNNMNIQKDVMNNVNTQKEITNNVNTQEITNNVNTQEITNNVNTQKEITNNVNTRMENKNNVNTTNVNTHKEIMNNGNPQKEITNNVNTQKETTNKENLKLPLNNNNYYEPRKQQRHLAVPRGDTIALRYSTLKDGEPPSLSLSPAAAPSPRRRYSDTRFSILDTLTPSSENDYADDDGDDSDGGALTPIEMPDASEASRIDAAAFACAFLPADNKPLAPRPMLEVRELLLHATPVKLAQHLTRCDVDAVQSGVPAPRLGLGVTSGLELITLPQGGRMRRDLLERSPRSRSPPSSSQIARLALTWGRLALRHAAAAATFDAKLRPHLKNLTSGGTMGLHDANVSIPFICPLLQLLETTSAGDLIDAAADWDLSMDAVAAHLAGGRVVARQTPVYRSNAATYLGGGGGQVYRDELLQVFRSEMHLRLLFGARGADADRAVRYAKFSLLLTVMSDKLEP</sequence>
<gene>
    <name evidence="6" type="primary">LOC106809271</name>
</gene>
<dbReference type="RefSeq" id="XP_014667769.1">
    <property type="nucleotide sequence ID" value="XM_014812283.1"/>
</dbReference>
<evidence type="ECO:0000256" key="2">
    <source>
        <dbReference type="SAM" id="MobiDB-lite"/>
    </source>
</evidence>
<feature type="compositionally biased region" description="Polar residues" evidence="2">
    <location>
        <begin position="448"/>
        <end position="474"/>
    </location>
</feature>
<dbReference type="InterPro" id="IPR051853">
    <property type="entry name" value="SH2-Ras-GEF_adapter"/>
</dbReference>
<feature type="region of interest" description="Disordered" evidence="2">
    <location>
        <begin position="737"/>
        <end position="781"/>
    </location>
</feature>
<dbReference type="SMART" id="SM00454">
    <property type="entry name" value="SAM"/>
    <property type="match status" value="1"/>
</dbReference>
<name>A0ABM1E6E8_PRICU</name>
<feature type="compositionally biased region" description="Low complexity" evidence="2">
    <location>
        <begin position="390"/>
        <end position="403"/>
    </location>
</feature>
<dbReference type="InterPro" id="IPR036964">
    <property type="entry name" value="RASGEF_cat_dom_sf"/>
</dbReference>
<dbReference type="Proteomes" id="UP000695022">
    <property type="component" value="Unplaced"/>
</dbReference>
<feature type="region of interest" description="Disordered" evidence="2">
    <location>
        <begin position="386"/>
        <end position="405"/>
    </location>
</feature>
<proteinExistence type="predicted"/>
<feature type="region of interest" description="Disordered" evidence="2">
    <location>
        <begin position="303"/>
        <end position="372"/>
    </location>
</feature>
<feature type="compositionally biased region" description="Acidic residues" evidence="2">
    <location>
        <begin position="996"/>
        <end position="1006"/>
    </location>
</feature>
<feature type="compositionally biased region" description="Low complexity" evidence="2">
    <location>
        <begin position="961"/>
        <end position="973"/>
    </location>
</feature>
<dbReference type="Pfam" id="PF00536">
    <property type="entry name" value="SAM_1"/>
    <property type="match status" value="1"/>
</dbReference>
<dbReference type="SMART" id="SM00252">
    <property type="entry name" value="SH2"/>
    <property type="match status" value="1"/>
</dbReference>
<keyword evidence="1" id="KW-0727">SH2 domain</keyword>
<reference evidence="6" key="1">
    <citation type="submission" date="2025-08" db="UniProtKB">
        <authorList>
            <consortium name="RefSeq"/>
        </authorList>
    </citation>
    <scope>IDENTIFICATION</scope>
</reference>
<feature type="compositionally biased region" description="Low complexity" evidence="2">
    <location>
        <begin position="307"/>
        <end position="318"/>
    </location>
</feature>
<feature type="compositionally biased region" description="Pro residues" evidence="2">
    <location>
        <begin position="674"/>
        <end position="683"/>
    </location>
</feature>
<dbReference type="InterPro" id="IPR001660">
    <property type="entry name" value="SAM"/>
</dbReference>
<dbReference type="GeneID" id="106809271"/>
<dbReference type="PANTHER" id="PTHR14247:SF8">
    <property type="entry name" value="RAS-GEF DOMAIN-CONTAINING PROTEIN"/>
    <property type="match status" value="1"/>
</dbReference>
<dbReference type="PRINTS" id="PR00401">
    <property type="entry name" value="SH2DOMAIN"/>
</dbReference>
<protein>
    <submittedName>
        <fullName evidence="6">Uncharacterized protein LOC106809271</fullName>
    </submittedName>
</protein>
<evidence type="ECO:0000256" key="1">
    <source>
        <dbReference type="PROSITE-ProRule" id="PRU00191"/>
    </source>
</evidence>
<dbReference type="InterPro" id="IPR013761">
    <property type="entry name" value="SAM/pointed_sf"/>
</dbReference>
<dbReference type="SUPFAM" id="SSF55550">
    <property type="entry name" value="SH2 domain"/>
    <property type="match status" value="1"/>
</dbReference>
<organism evidence="5 6">
    <name type="scientific">Priapulus caudatus</name>
    <name type="common">Priapulid worm</name>
    <dbReference type="NCBI Taxonomy" id="37621"/>
    <lineage>
        <taxon>Eukaryota</taxon>
        <taxon>Metazoa</taxon>
        <taxon>Ecdysozoa</taxon>
        <taxon>Scalidophora</taxon>
        <taxon>Priapulida</taxon>
        <taxon>Priapulimorpha</taxon>
        <taxon>Priapulimorphida</taxon>
        <taxon>Priapulidae</taxon>
        <taxon>Priapulus</taxon>
    </lineage>
</organism>
<evidence type="ECO:0000313" key="5">
    <source>
        <dbReference type="Proteomes" id="UP000695022"/>
    </source>
</evidence>
<feature type="domain" description="SH2" evidence="3">
    <location>
        <begin position="133"/>
        <end position="231"/>
    </location>
</feature>
<evidence type="ECO:0000259" key="3">
    <source>
        <dbReference type="PROSITE" id="PS50001"/>
    </source>
</evidence>
<accession>A0ABM1E6E8</accession>
<feature type="region of interest" description="Disordered" evidence="2">
    <location>
        <begin position="601"/>
        <end position="650"/>
    </location>
</feature>
<feature type="region of interest" description="Disordered" evidence="2">
    <location>
        <begin position="77"/>
        <end position="101"/>
    </location>
</feature>
<evidence type="ECO:0000313" key="6">
    <source>
        <dbReference type="RefSeq" id="XP_014667769.1"/>
    </source>
</evidence>
<keyword evidence="5" id="KW-1185">Reference proteome</keyword>
<dbReference type="PANTHER" id="PTHR14247">
    <property type="entry name" value="BREAST CANCER ANTI-ESTROGEN RESISTANCE PROTEIN 3 HOMOLOG-LIKE PROTEIN"/>
    <property type="match status" value="1"/>
</dbReference>